<dbReference type="GO" id="GO:0015221">
    <property type="term" value="F:lipopolysaccharide transmembrane transporter activity"/>
    <property type="evidence" value="ECO:0007669"/>
    <property type="project" value="InterPro"/>
</dbReference>
<evidence type="ECO:0000256" key="2">
    <source>
        <dbReference type="ARBA" id="ARBA00022519"/>
    </source>
</evidence>
<keyword evidence="5 6" id="KW-0472">Membrane</keyword>
<evidence type="ECO:0000313" key="8">
    <source>
        <dbReference type="Proteomes" id="UP000196536"/>
    </source>
</evidence>
<organism evidence="7 8">
    <name type="scientific">Acinetobacter populi</name>
    <dbReference type="NCBI Taxonomy" id="1582270"/>
    <lineage>
        <taxon>Bacteria</taxon>
        <taxon>Pseudomonadati</taxon>
        <taxon>Pseudomonadota</taxon>
        <taxon>Gammaproteobacteria</taxon>
        <taxon>Moraxellales</taxon>
        <taxon>Moraxellaceae</taxon>
        <taxon>Acinetobacter</taxon>
    </lineage>
</organism>
<keyword evidence="1" id="KW-1003">Cell membrane</keyword>
<keyword evidence="2" id="KW-0997">Cell inner membrane</keyword>
<feature type="transmembrane region" description="Helical" evidence="6">
    <location>
        <begin position="6"/>
        <end position="23"/>
    </location>
</feature>
<dbReference type="PANTHER" id="PTHR37481">
    <property type="entry name" value="LIPOPOLYSACCHARIDE EXPORT SYSTEM PROTEIN LPTC"/>
    <property type="match status" value="1"/>
</dbReference>
<dbReference type="NCBIfam" id="TIGR04409">
    <property type="entry name" value="LptC_YrbK"/>
    <property type="match status" value="1"/>
</dbReference>
<evidence type="ECO:0000256" key="6">
    <source>
        <dbReference type="SAM" id="Phobius"/>
    </source>
</evidence>
<dbReference type="AlphaFoldDB" id="A0A1Z9YZJ0"/>
<evidence type="ECO:0000313" key="7">
    <source>
        <dbReference type="EMBL" id="OUY07628.1"/>
    </source>
</evidence>
<evidence type="ECO:0000256" key="5">
    <source>
        <dbReference type="ARBA" id="ARBA00023136"/>
    </source>
</evidence>
<keyword evidence="4 6" id="KW-1133">Transmembrane helix</keyword>
<dbReference type="Proteomes" id="UP000196536">
    <property type="component" value="Unassembled WGS sequence"/>
</dbReference>
<reference evidence="7 8" key="1">
    <citation type="submission" date="2017-05" db="EMBL/GenBank/DDBJ databases">
        <title>Acinetobacter populi ANC 5415 (= PBJ7), whole genome shotgun sequencing project.</title>
        <authorList>
            <person name="Nemec A."/>
            <person name="Radolfova-Krizova L."/>
        </authorList>
    </citation>
    <scope>NUCLEOTIDE SEQUENCE [LARGE SCALE GENOMIC DNA]</scope>
    <source>
        <strain evidence="7 8">PBJ7</strain>
    </source>
</reference>
<keyword evidence="3 6" id="KW-0812">Transmembrane</keyword>
<dbReference type="InterPro" id="IPR010664">
    <property type="entry name" value="LipoPS_assembly_LptC-rel"/>
</dbReference>
<dbReference type="GO" id="GO:0005886">
    <property type="term" value="C:plasma membrane"/>
    <property type="evidence" value="ECO:0007669"/>
    <property type="project" value="InterPro"/>
</dbReference>
<comment type="caution">
    <text evidence="7">The sequence shown here is derived from an EMBL/GenBank/DDBJ whole genome shotgun (WGS) entry which is preliminary data.</text>
</comment>
<keyword evidence="8" id="KW-1185">Reference proteome</keyword>
<dbReference type="InterPro" id="IPR052363">
    <property type="entry name" value="LPS_export_LptC"/>
</dbReference>
<dbReference type="EMBL" id="NEXX01000002">
    <property type="protein sequence ID" value="OUY07628.1"/>
    <property type="molecule type" value="Genomic_DNA"/>
</dbReference>
<dbReference type="GO" id="GO:0017089">
    <property type="term" value="F:glycolipid transfer activity"/>
    <property type="evidence" value="ECO:0007669"/>
    <property type="project" value="TreeGrafter"/>
</dbReference>
<dbReference type="InterPro" id="IPR026265">
    <property type="entry name" value="LptC"/>
</dbReference>
<accession>A0A1Z9YZJ0</accession>
<evidence type="ECO:0000256" key="1">
    <source>
        <dbReference type="ARBA" id="ARBA00022475"/>
    </source>
</evidence>
<protein>
    <submittedName>
        <fullName evidence="7">LPS export ABC transporter periplasmic protein LptC</fullName>
    </submittedName>
</protein>
<dbReference type="RefSeq" id="WP_087620175.1">
    <property type="nucleotide sequence ID" value="NZ_NEXX01000002.1"/>
</dbReference>
<name>A0A1Z9YZJ0_9GAMM</name>
<dbReference type="PANTHER" id="PTHR37481:SF1">
    <property type="entry name" value="LIPOPOLYSACCHARIDE EXPORT SYSTEM PROTEIN LPTC"/>
    <property type="match status" value="1"/>
</dbReference>
<gene>
    <name evidence="7" type="ORF">CAP51_07735</name>
</gene>
<evidence type="ECO:0000256" key="3">
    <source>
        <dbReference type="ARBA" id="ARBA00022692"/>
    </source>
</evidence>
<sequence length="185" mass="20258">MDTRLLYTIALVIVTVVGGFYYYSGKSKKLETAGSQNLNSTADNIQVVQTNEHGQLYAKASAKHMTQWMQTGRAEIEQIQGMLYEAGLPSATFHADKSIATNDYANIEMLGNVTISRLAADNNPSVIFKTDRLLGLTKNNTIETDRPVQVTSPQAQFTSQGLKANLSTGQYELFALRGKYAPSSP</sequence>
<proteinExistence type="predicted"/>
<dbReference type="OrthoDB" id="6717529at2"/>
<dbReference type="GO" id="GO:0030288">
    <property type="term" value="C:outer membrane-bounded periplasmic space"/>
    <property type="evidence" value="ECO:0007669"/>
    <property type="project" value="TreeGrafter"/>
</dbReference>
<dbReference type="Pfam" id="PF06835">
    <property type="entry name" value="LptC"/>
    <property type="match status" value="1"/>
</dbReference>
<evidence type="ECO:0000256" key="4">
    <source>
        <dbReference type="ARBA" id="ARBA00022989"/>
    </source>
</evidence>
<dbReference type="Gene3D" id="2.60.450.10">
    <property type="entry name" value="Lipopolysaccharide (LPS) transport protein A like domain"/>
    <property type="match status" value="1"/>
</dbReference>